<evidence type="ECO:0000259" key="8">
    <source>
        <dbReference type="Pfam" id="PF01551"/>
    </source>
</evidence>
<keyword evidence="5" id="KW-0378">Hydrolase</keyword>
<evidence type="ECO:0000313" key="10">
    <source>
        <dbReference type="EMBL" id="MDK2123381.1"/>
    </source>
</evidence>
<dbReference type="InterPro" id="IPR050570">
    <property type="entry name" value="Cell_wall_metabolism_enzyme"/>
</dbReference>
<keyword evidence="11" id="KW-1185">Reference proteome</keyword>
<sequence>MPSLVVAGAWGVAEADREAPPPLQEVITSINLPAVAESQTSGSYIHEERIRAGDSIASLLSRLQVDDDEASRFLRTSAEARPFVQLKPGRIYRAETDKDGELLRLSTVQPEGVEWMLSRNDDQFKVESRPVSWQPRPVMKSGTIVSSFFGATDKADLPDSVAMQMVELFSTDIDFHRDLQKGDRFTVVYEMLEHQGQTMKPGRLLAAEFINAGKRYQAVYFERSPGQGDYYAPDGKSLRKAFLRSPLEFTRISSGFSAARLHPIFKTWKAHKGIDFAASTGTKVKSTADGTVLFAGTKAGYGNVVEVKHFGDYSTVYAHLSAISKGVKTGAKIQQGDIVGLVGSTGYATGPHLHYEFKIAGEQKDPLALKLPTPNPLSRTDMPRFAASSAALMHQLDQLSGTNLARFE</sequence>
<feature type="domain" description="M23ase beta-sheet core" evidence="8">
    <location>
        <begin position="270"/>
        <end position="366"/>
    </location>
</feature>
<dbReference type="RefSeq" id="WP_284099671.1">
    <property type="nucleotide sequence ID" value="NZ_JARRAF010000004.1"/>
</dbReference>
<protein>
    <submittedName>
        <fullName evidence="10">Peptidoglycan DD-metalloendopeptidase family protein</fullName>
    </submittedName>
</protein>
<evidence type="ECO:0000256" key="2">
    <source>
        <dbReference type="ARBA" id="ARBA00004196"/>
    </source>
</evidence>
<feature type="domain" description="Csd3-like second N-terminal" evidence="9">
    <location>
        <begin position="139"/>
        <end position="257"/>
    </location>
</feature>
<dbReference type="Gene3D" id="2.70.70.10">
    <property type="entry name" value="Glucose Permease (Domain IIA)"/>
    <property type="match status" value="1"/>
</dbReference>
<evidence type="ECO:0000256" key="3">
    <source>
        <dbReference type="ARBA" id="ARBA00022670"/>
    </source>
</evidence>
<keyword evidence="3" id="KW-0645">Protease</keyword>
<dbReference type="InterPro" id="IPR045834">
    <property type="entry name" value="Csd3_N2"/>
</dbReference>
<evidence type="ECO:0000313" key="11">
    <source>
        <dbReference type="Proteomes" id="UP001172778"/>
    </source>
</evidence>
<evidence type="ECO:0000256" key="6">
    <source>
        <dbReference type="ARBA" id="ARBA00022833"/>
    </source>
</evidence>
<name>A0ABT7DTG9_9NEIS</name>
<organism evidence="10 11">
    <name type="scientific">Parachitinimonas caeni</name>
    <dbReference type="NCBI Taxonomy" id="3031301"/>
    <lineage>
        <taxon>Bacteria</taxon>
        <taxon>Pseudomonadati</taxon>
        <taxon>Pseudomonadota</taxon>
        <taxon>Betaproteobacteria</taxon>
        <taxon>Neisseriales</taxon>
        <taxon>Chitinibacteraceae</taxon>
        <taxon>Parachitinimonas</taxon>
    </lineage>
</organism>
<keyword evidence="7" id="KW-0482">Metalloprotease</keyword>
<accession>A0ABT7DTG9</accession>
<dbReference type="SUPFAM" id="SSF51261">
    <property type="entry name" value="Duplicated hybrid motif"/>
    <property type="match status" value="1"/>
</dbReference>
<comment type="subcellular location">
    <subcellularLocation>
        <location evidence="2">Cell envelope</location>
    </subcellularLocation>
</comment>
<dbReference type="CDD" id="cd12797">
    <property type="entry name" value="M23_peptidase"/>
    <property type="match status" value="1"/>
</dbReference>
<evidence type="ECO:0000256" key="1">
    <source>
        <dbReference type="ARBA" id="ARBA00001947"/>
    </source>
</evidence>
<proteinExistence type="predicted"/>
<evidence type="ECO:0000256" key="5">
    <source>
        <dbReference type="ARBA" id="ARBA00022801"/>
    </source>
</evidence>
<evidence type="ECO:0000256" key="7">
    <source>
        <dbReference type="ARBA" id="ARBA00023049"/>
    </source>
</evidence>
<dbReference type="Proteomes" id="UP001172778">
    <property type="component" value="Unassembled WGS sequence"/>
</dbReference>
<reference evidence="10" key="1">
    <citation type="submission" date="2023-03" db="EMBL/GenBank/DDBJ databases">
        <title>Chitinimonas shenzhenensis gen. nov., sp. nov., a novel member of family Burkholderiaceae isolated from activated sludge collected in Shen Zhen, China.</title>
        <authorList>
            <person name="Wang X."/>
        </authorList>
    </citation>
    <scope>NUCLEOTIDE SEQUENCE</scope>
    <source>
        <strain evidence="10">DQS-5</strain>
    </source>
</reference>
<evidence type="ECO:0000259" key="9">
    <source>
        <dbReference type="Pfam" id="PF19425"/>
    </source>
</evidence>
<dbReference type="PANTHER" id="PTHR21666:SF288">
    <property type="entry name" value="CELL DIVISION PROTEIN YTFB"/>
    <property type="match status" value="1"/>
</dbReference>
<dbReference type="Pfam" id="PF01551">
    <property type="entry name" value="Peptidase_M23"/>
    <property type="match status" value="1"/>
</dbReference>
<gene>
    <name evidence="10" type="ORF">PZA18_04865</name>
</gene>
<evidence type="ECO:0000256" key="4">
    <source>
        <dbReference type="ARBA" id="ARBA00022723"/>
    </source>
</evidence>
<dbReference type="Gene3D" id="3.10.450.350">
    <property type="match status" value="2"/>
</dbReference>
<dbReference type="EMBL" id="JARRAF010000004">
    <property type="protein sequence ID" value="MDK2123381.1"/>
    <property type="molecule type" value="Genomic_DNA"/>
</dbReference>
<keyword evidence="4" id="KW-0479">Metal-binding</keyword>
<dbReference type="Pfam" id="PF19425">
    <property type="entry name" value="Csd3_N2"/>
    <property type="match status" value="1"/>
</dbReference>
<comment type="cofactor">
    <cofactor evidence="1">
        <name>Zn(2+)</name>
        <dbReference type="ChEBI" id="CHEBI:29105"/>
    </cofactor>
</comment>
<comment type="caution">
    <text evidence="10">The sequence shown here is derived from an EMBL/GenBank/DDBJ whole genome shotgun (WGS) entry which is preliminary data.</text>
</comment>
<keyword evidence="6" id="KW-0862">Zinc</keyword>
<dbReference type="InterPro" id="IPR016047">
    <property type="entry name" value="M23ase_b-sheet_dom"/>
</dbReference>
<dbReference type="PANTHER" id="PTHR21666">
    <property type="entry name" value="PEPTIDASE-RELATED"/>
    <property type="match status" value="1"/>
</dbReference>
<dbReference type="InterPro" id="IPR011055">
    <property type="entry name" value="Dup_hybrid_motif"/>
</dbReference>